<dbReference type="AlphaFoldDB" id="A0A173XIB6"/>
<dbReference type="GO" id="GO:0015074">
    <property type="term" value="P:DNA integration"/>
    <property type="evidence" value="ECO:0007669"/>
    <property type="project" value="UniProtKB-KW"/>
</dbReference>
<dbReference type="PANTHER" id="PTHR30629">
    <property type="entry name" value="PROPHAGE INTEGRASE"/>
    <property type="match status" value="1"/>
</dbReference>
<evidence type="ECO:0000256" key="3">
    <source>
        <dbReference type="ARBA" id="ARBA00023125"/>
    </source>
</evidence>
<evidence type="ECO:0000256" key="4">
    <source>
        <dbReference type="ARBA" id="ARBA00023172"/>
    </source>
</evidence>
<accession>A0A173XIB6</accession>
<dbReference type="GO" id="GO:0003677">
    <property type="term" value="F:DNA binding"/>
    <property type="evidence" value="ECO:0007669"/>
    <property type="project" value="UniProtKB-KW"/>
</dbReference>
<dbReference type="Gene3D" id="1.10.150.130">
    <property type="match status" value="1"/>
</dbReference>
<keyword evidence="4" id="KW-0233">DNA recombination</keyword>
<evidence type="ECO:0000313" key="7">
    <source>
        <dbReference type="Proteomes" id="UP000095746"/>
    </source>
</evidence>
<dbReference type="EMBL" id="CYZT01000001">
    <property type="protein sequence ID" value="CUN51373.1"/>
    <property type="molecule type" value="Genomic_DNA"/>
</dbReference>
<sequence>MRNPNGYGTVAKLSGNRRRPFIVKKVIGWNNKGHPIYDIVGYTETREAGNLLLAEYNRDPWDVDRAKITMKELFELWKEKKAPKLGESNRSSLCSAFKHCSALWEKPYKQIRSYQMQETIDGCGKGYSTQAAIKNLWGHLDRFALEMDIINRCFSDLLTSDPIPPTTRLPFSKEEIKRVWEHQKEPWVDTVLILLYSGWRISELLNLKPEDINLQAGTMKGGTKTKAGKDRVVPIHSKIRALVEARLAEGGPRLISYNGRACSQTQYRVFWADIMKALKMNHTPHECRHTFETQLDSAGANRKCIDLLMGHVSKDTGNRVYNHKTLDELKSTVELIQ</sequence>
<dbReference type="InterPro" id="IPR010998">
    <property type="entry name" value="Integrase_recombinase_N"/>
</dbReference>
<evidence type="ECO:0000313" key="6">
    <source>
        <dbReference type="EMBL" id="CUN51373.1"/>
    </source>
</evidence>
<dbReference type="InterPro" id="IPR013762">
    <property type="entry name" value="Integrase-like_cat_sf"/>
</dbReference>
<dbReference type="Pfam" id="PF00589">
    <property type="entry name" value="Phage_integrase"/>
    <property type="match status" value="1"/>
</dbReference>
<dbReference type="PANTHER" id="PTHR30629:SF2">
    <property type="entry name" value="PROPHAGE INTEGRASE INTS-RELATED"/>
    <property type="match status" value="1"/>
</dbReference>
<keyword evidence="2" id="KW-0229">DNA integration</keyword>
<dbReference type="PROSITE" id="PS51898">
    <property type="entry name" value="TYR_RECOMBINASE"/>
    <property type="match status" value="1"/>
</dbReference>
<keyword evidence="3" id="KW-0238">DNA-binding</keyword>
<dbReference type="Gene3D" id="1.10.443.10">
    <property type="entry name" value="Intergrase catalytic core"/>
    <property type="match status" value="1"/>
</dbReference>
<reference evidence="6 7" key="1">
    <citation type="submission" date="2015-09" db="EMBL/GenBank/DDBJ databases">
        <authorList>
            <consortium name="Pathogen Informatics"/>
        </authorList>
    </citation>
    <scope>NUCLEOTIDE SEQUENCE [LARGE SCALE GENOMIC DNA]</scope>
    <source>
        <strain evidence="6 7">2789STDY5608854</strain>
    </source>
</reference>
<comment type="similarity">
    <text evidence="1">Belongs to the 'phage' integrase family.</text>
</comment>
<dbReference type="SUPFAM" id="SSF56349">
    <property type="entry name" value="DNA breaking-rejoining enzymes"/>
    <property type="match status" value="1"/>
</dbReference>
<proteinExistence type="inferred from homology"/>
<feature type="domain" description="Tyr recombinase" evidence="5">
    <location>
        <begin position="166"/>
        <end position="334"/>
    </location>
</feature>
<dbReference type="InterPro" id="IPR050808">
    <property type="entry name" value="Phage_Integrase"/>
</dbReference>
<name>A0A173XIB6_FLAPL</name>
<dbReference type="InterPro" id="IPR011010">
    <property type="entry name" value="DNA_brk_join_enz"/>
</dbReference>
<dbReference type="GO" id="GO:0006310">
    <property type="term" value="P:DNA recombination"/>
    <property type="evidence" value="ECO:0007669"/>
    <property type="project" value="UniProtKB-KW"/>
</dbReference>
<protein>
    <submittedName>
        <fullName evidence="6">Tyrosine recombinase XerD</fullName>
    </submittedName>
</protein>
<dbReference type="Proteomes" id="UP000095746">
    <property type="component" value="Unassembled WGS sequence"/>
</dbReference>
<dbReference type="InterPro" id="IPR002104">
    <property type="entry name" value="Integrase_catalytic"/>
</dbReference>
<evidence type="ECO:0000256" key="2">
    <source>
        <dbReference type="ARBA" id="ARBA00022908"/>
    </source>
</evidence>
<evidence type="ECO:0000259" key="5">
    <source>
        <dbReference type="PROSITE" id="PS51898"/>
    </source>
</evidence>
<gene>
    <name evidence="6" type="primary">xerD_1</name>
    <name evidence="6" type="ORF">ERS852411_00003</name>
</gene>
<evidence type="ECO:0000256" key="1">
    <source>
        <dbReference type="ARBA" id="ARBA00008857"/>
    </source>
</evidence>
<organism evidence="6 7">
    <name type="scientific">Flavonifractor plautii</name>
    <name type="common">Fusobacterium plautii</name>
    <dbReference type="NCBI Taxonomy" id="292800"/>
    <lineage>
        <taxon>Bacteria</taxon>
        <taxon>Bacillati</taxon>
        <taxon>Bacillota</taxon>
        <taxon>Clostridia</taxon>
        <taxon>Eubacteriales</taxon>
        <taxon>Oscillospiraceae</taxon>
        <taxon>Flavonifractor</taxon>
    </lineage>
</organism>